<sequence>MDRHAATPLRHSLATRMVGAVAVAVVAGGAAGVLGLQALSAQRSTLEGLRDTQVVLVQAAGELQSGIKGAVAYNTALTLGPEVNPTAEQDRDAEVAVADAALATLQGLDVPEAQQPALADVATQWGVVREIVLDDLSALPPAEIAPVTERYQTANATLTEGLGVLLDDAYAVIDESIADTSATTTRTTLEVGALIGVGALVALALGLTVGRQVRRRLAVVGEVVEAIAARDLTQSCGLRGKDELARLGESLDVAQGAVRDTLAGVVGTTQQVGTAVHALAAASAQVGAGSESTTAQVGVAAAAAEQVSRNVQAVAAGAEQMGASIREIAQNANEAAKVAAQATDAADSANRTVAQLGTSSTEIGNVIKVITSIAEQTNLLALNATIEAARAGEAGKGFAVVAGEVKELASETAKATEDIARRVEAIQADSDQAVTSIGEIAGIIATINDYQGAIASAVEEQTATTQEMSRGVAEAAAGSGEIAANLTGLSDSTAEVATVVGQVDAQVQGLEHTSGDLRERVALFRF</sequence>
<evidence type="ECO:0000256" key="5">
    <source>
        <dbReference type="PROSITE-ProRule" id="PRU00284"/>
    </source>
</evidence>
<organism evidence="9 10">
    <name type="scientific">Cellulomonas triticagri</name>
    <dbReference type="NCBI Taxonomy" id="2483352"/>
    <lineage>
        <taxon>Bacteria</taxon>
        <taxon>Bacillati</taxon>
        <taxon>Actinomycetota</taxon>
        <taxon>Actinomycetes</taxon>
        <taxon>Micrococcales</taxon>
        <taxon>Cellulomonadaceae</taxon>
        <taxon>Cellulomonas</taxon>
    </lineage>
</organism>
<dbReference type="GO" id="GO:0006935">
    <property type="term" value="P:chemotaxis"/>
    <property type="evidence" value="ECO:0007669"/>
    <property type="project" value="InterPro"/>
</dbReference>
<dbReference type="AlphaFoldDB" id="A0A3M2J804"/>
<dbReference type="PRINTS" id="PR00260">
    <property type="entry name" value="CHEMTRNSDUCR"/>
</dbReference>
<evidence type="ECO:0000256" key="2">
    <source>
        <dbReference type="ARBA" id="ARBA00022989"/>
    </source>
</evidence>
<keyword evidence="3 5" id="KW-0807">Transducer</keyword>
<protein>
    <submittedName>
        <fullName evidence="9">Methyl-accepting chemotaxis protein</fullName>
    </submittedName>
</protein>
<gene>
    <name evidence="9" type="ORF">EBM89_15840</name>
</gene>
<feature type="transmembrane region" description="Helical" evidence="6">
    <location>
        <begin position="191"/>
        <end position="209"/>
    </location>
</feature>
<dbReference type="GO" id="GO:0016020">
    <property type="term" value="C:membrane"/>
    <property type="evidence" value="ECO:0007669"/>
    <property type="project" value="InterPro"/>
</dbReference>
<comment type="similarity">
    <text evidence="4">Belongs to the methyl-accepting chemotaxis (MCP) protein family.</text>
</comment>
<evidence type="ECO:0000256" key="3">
    <source>
        <dbReference type="ARBA" id="ARBA00023224"/>
    </source>
</evidence>
<evidence type="ECO:0000313" key="10">
    <source>
        <dbReference type="Proteomes" id="UP000269289"/>
    </source>
</evidence>
<evidence type="ECO:0000259" key="7">
    <source>
        <dbReference type="PROSITE" id="PS50111"/>
    </source>
</evidence>
<evidence type="ECO:0000259" key="8">
    <source>
        <dbReference type="PROSITE" id="PS50885"/>
    </source>
</evidence>
<dbReference type="InterPro" id="IPR004090">
    <property type="entry name" value="Chemotax_Me-accpt_rcpt"/>
</dbReference>
<dbReference type="PROSITE" id="PS50111">
    <property type="entry name" value="CHEMOTAXIS_TRANSDUC_2"/>
    <property type="match status" value="1"/>
</dbReference>
<dbReference type="SMART" id="SM00304">
    <property type="entry name" value="HAMP"/>
    <property type="match status" value="2"/>
</dbReference>
<dbReference type="GO" id="GO:0004888">
    <property type="term" value="F:transmembrane signaling receptor activity"/>
    <property type="evidence" value="ECO:0007669"/>
    <property type="project" value="InterPro"/>
</dbReference>
<dbReference type="PROSITE" id="PS50885">
    <property type="entry name" value="HAMP"/>
    <property type="match status" value="1"/>
</dbReference>
<dbReference type="InterPro" id="IPR003660">
    <property type="entry name" value="HAMP_dom"/>
</dbReference>
<keyword evidence="10" id="KW-1185">Reference proteome</keyword>
<accession>A0A3M2J804</accession>
<evidence type="ECO:0000313" key="9">
    <source>
        <dbReference type="EMBL" id="RMI06618.1"/>
    </source>
</evidence>
<evidence type="ECO:0000256" key="6">
    <source>
        <dbReference type="SAM" id="Phobius"/>
    </source>
</evidence>
<dbReference type="PANTHER" id="PTHR32089:SF112">
    <property type="entry name" value="LYSOZYME-LIKE PROTEIN-RELATED"/>
    <property type="match status" value="1"/>
</dbReference>
<reference evidence="9 10" key="1">
    <citation type="submission" date="2018-10" db="EMBL/GenBank/DDBJ databases">
        <title>Isolation, diversity and antifungal activity of actinobacteria from wheat.</title>
        <authorList>
            <person name="Han C."/>
        </authorList>
    </citation>
    <scope>NUCLEOTIDE SEQUENCE [LARGE SCALE GENOMIC DNA]</scope>
    <source>
        <strain evidence="9 10">NEAU-YY56</strain>
    </source>
</reference>
<dbReference type="GO" id="GO:0007165">
    <property type="term" value="P:signal transduction"/>
    <property type="evidence" value="ECO:0007669"/>
    <property type="project" value="UniProtKB-KW"/>
</dbReference>
<comment type="caution">
    <text evidence="9">The sequence shown here is derived from an EMBL/GenBank/DDBJ whole genome shotgun (WGS) entry which is preliminary data.</text>
</comment>
<dbReference type="InterPro" id="IPR004089">
    <property type="entry name" value="MCPsignal_dom"/>
</dbReference>
<dbReference type="Pfam" id="PF00015">
    <property type="entry name" value="MCPsignal"/>
    <property type="match status" value="1"/>
</dbReference>
<dbReference type="SMART" id="SM00283">
    <property type="entry name" value="MA"/>
    <property type="match status" value="1"/>
</dbReference>
<evidence type="ECO:0000256" key="4">
    <source>
        <dbReference type="ARBA" id="ARBA00029447"/>
    </source>
</evidence>
<dbReference type="Proteomes" id="UP000269289">
    <property type="component" value="Unassembled WGS sequence"/>
</dbReference>
<evidence type="ECO:0000256" key="1">
    <source>
        <dbReference type="ARBA" id="ARBA00022692"/>
    </source>
</evidence>
<name>A0A3M2J804_9CELL</name>
<keyword evidence="2 6" id="KW-1133">Transmembrane helix</keyword>
<keyword evidence="6" id="KW-0472">Membrane</keyword>
<feature type="domain" description="HAMP" evidence="8">
    <location>
        <begin position="211"/>
        <end position="263"/>
    </location>
</feature>
<dbReference type="SUPFAM" id="SSF58104">
    <property type="entry name" value="Methyl-accepting chemotaxis protein (MCP) signaling domain"/>
    <property type="match status" value="1"/>
</dbReference>
<dbReference type="EMBL" id="RFFI01000102">
    <property type="protein sequence ID" value="RMI06618.1"/>
    <property type="molecule type" value="Genomic_DNA"/>
</dbReference>
<dbReference type="PANTHER" id="PTHR32089">
    <property type="entry name" value="METHYL-ACCEPTING CHEMOTAXIS PROTEIN MCPB"/>
    <property type="match status" value="1"/>
</dbReference>
<feature type="domain" description="Methyl-accepting transducer" evidence="7">
    <location>
        <begin position="268"/>
        <end position="511"/>
    </location>
</feature>
<dbReference type="Gene3D" id="1.10.287.950">
    <property type="entry name" value="Methyl-accepting chemotaxis protein"/>
    <property type="match status" value="1"/>
</dbReference>
<keyword evidence="1 6" id="KW-0812">Transmembrane</keyword>
<dbReference type="OrthoDB" id="1115140at2"/>
<proteinExistence type="inferred from homology"/>